<gene>
    <name evidence="2" type="ORF">EDD28_1877</name>
</gene>
<dbReference type="AlphaFoldDB" id="A0A3N2DBW3"/>
<dbReference type="OrthoDB" id="5142746at2"/>
<dbReference type="Proteomes" id="UP000275356">
    <property type="component" value="Unassembled WGS sequence"/>
</dbReference>
<organism evidence="2 3">
    <name type="scientific">Salana multivorans</name>
    <dbReference type="NCBI Taxonomy" id="120377"/>
    <lineage>
        <taxon>Bacteria</taxon>
        <taxon>Bacillati</taxon>
        <taxon>Actinomycetota</taxon>
        <taxon>Actinomycetes</taxon>
        <taxon>Micrococcales</taxon>
        <taxon>Beutenbergiaceae</taxon>
        <taxon>Salana</taxon>
    </lineage>
</organism>
<evidence type="ECO:0000313" key="2">
    <source>
        <dbReference type="EMBL" id="ROR97280.1"/>
    </source>
</evidence>
<proteinExistence type="predicted"/>
<accession>A0A3N2DBW3</accession>
<sequence length="333" mass="34770">MTDDGGAPALPLAEPDESFPLHVWNAFGVTPRVLTEKIGGSVMVVAKTPPDQDEGGPVTVMTAGVGRLPVDGALPVELAVEVPPGQEGAALVALRIVANDVATRRRVPPVDTPWRNGTPFLSGTQIAAIVATTSRWGASFDEVRNPAGELVGHVRTLRLITDPEAAVMAAEGWAGLLARAGSIDALLDVQRTSTVPAPGGAPVTGAGNRAENTRNARNARPTGAASPVGGPPTPVNDAGATGTTDARSRMPVMLSRLHAQHPPRWLQLAPDGSFRSFTGAETAEYTADAANVEVTSLADYVRRFPWTEPFTLVARPGQTARYDDASGRYTLAD</sequence>
<feature type="compositionally biased region" description="Low complexity" evidence="1">
    <location>
        <begin position="194"/>
        <end position="225"/>
    </location>
</feature>
<evidence type="ECO:0000313" key="3">
    <source>
        <dbReference type="Proteomes" id="UP000275356"/>
    </source>
</evidence>
<protein>
    <submittedName>
        <fullName evidence="2">Suppressor of fused protein SUFU</fullName>
    </submittedName>
</protein>
<keyword evidence="3" id="KW-1185">Reference proteome</keyword>
<dbReference type="RefSeq" id="WP_123739351.1">
    <property type="nucleotide sequence ID" value="NZ_RKHQ01000001.1"/>
</dbReference>
<dbReference type="EMBL" id="RKHQ01000001">
    <property type="protein sequence ID" value="ROR97280.1"/>
    <property type="molecule type" value="Genomic_DNA"/>
</dbReference>
<comment type="caution">
    <text evidence="2">The sequence shown here is derived from an EMBL/GenBank/DDBJ whole genome shotgun (WGS) entry which is preliminary data.</text>
</comment>
<feature type="region of interest" description="Disordered" evidence="1">
    <location>
        <begin position="194"/>
        <end position="245"/>
    </location>
</feature>
<name>A0A3N2DBW3_9MICO</name>
<reference evidence="2 3" key="1">
    <citation type="submission" date="2018-11" db="EMBL/GenBank/DDBJ databases">
        <title>Sequencing the genomes of 1000 actinobacteria strains.</title>
        <authorList>
            <person name="Klenk H.-P."/>
        </authorList>
    </citation>
    <scope>NUCLEOTIDE SEQUENCE [LARGE SCALE GENOMIC DNA]</scope>
    <source>
        <strain evidence="2 3">DSM 13521</strain>
    </source>
</reference>
<evidence type="ECO:0000256" key="1">
    <source>
        <dbReference type="SAM" id="MobiDB-lite"/>
    </source>
</evidence>